<proteinExistence type="predicted"/>
<reference evidence="1 2" key="1">
    <citation type="journal article" date="2012" name="Science">
        <title>Ecological populations of bacteria act as socially cohesive units of antibiotic production and resistance.</title>
        <authorList>
            <person name="Cordero O.X."/>
            <person name="Wildschutte H."/>
            <person name="Kirkup B."/>
            <person name="Proehl S."/>
            <person name="Ngo L."/>
            <person name="Hussain F."/>
            <person name="Le Roux F."/>
            <person name="Mincer T."/>
            <person name="Polz M.F."/>
        </authorList>
    </citation>
    <scope>NUCLEOTIDE SEQUENCE [LARGE SCALE GENOMIC DNA]</scope>
    <source>
        <strain evidence="1 2">12E03</strain>
    </source>
</reference>
<dbReference type="AlphaFoldDB" id="A0A1E5FTJ4"/>
<evidence type="ECO:0000313" key="2">
    <source>
        <dbReference type="Proteomes" id="UP000094802"/>
    </source>
</evidence>
<sequence>MLNVQRTNTNVSEFKNTDTNRVLSSAKGISLSDAKKQVLTSAKMFEAGVSMNILNQPSSAGTQIDNHAKSLSDVLKKISSDGTNHTVVFNNKEMPLTELFEKQFSPMSSNSDQIGRQPKESKEPLKNWLIRELNIPTGEKNHASMLTKIKAISTFGTTVWQLLNPPEGNDHKDFSKNQRKNSDALSSILGKDVFPLFKEFSQKTRTKVFDDSLTRARSERMPMIRDENGVLKAVDGKYEDAAKYGLGFGQVVQKVNDENSLEQHKLLDALNGNKNINGIPRENAPIQDLTRPYMMSESEMASMPQSYKNLGLSDGMTRHKLHHGTGINRWQPYGMHALESSYKGKPYAGAQSGGTCDILLAATILSGESMYGKTDKVMPLTLGAAAFMNYGGYHTFNEVVPIGEAMSHGKPFVPSNKSALQKSDLYDRVQAHTKKHLKPMTFNVISSYKNVHNDIVDQLKQEHKSLSLDINDLSDTIYYTK</sequence>
<comment type="caution">
    <text evidence="1">The sequence shown here is derived from an EMBL/GenBank/DDBJ whole genome shotgun (WGS) entry which is preliminary data.</text>
</comment>
<dbReference type="EMBL" id="AJZD02000101">
    <property type="protein sequence ID" value="OEF93837.1"/>
    <property type="molecule type" value="Genomic_DNA"/>
</dbReference>
<protein>
    <submittedName>
        <fullName evidence="1">Uncharacterized protein</fullName>
    </submittedName>
</protein>
<accession>A0A1E5FTJ4</accession>
<dbReference type="OrthoDB" id="7053408at2"/>
<evidence type="ECO:0000313" key="1">
    <source>
        <dbReference type="EMBL" id="OEF93837.1"/>
    </source>
</evidence>
<name>A0A1E5FTJ4_VIBSP</name>
<dbReference type="Proteomes" id="UP000094802">
    <property type="component" value="Unassembled WGS sequence"/>
</dbReference>
<dbReference type="RefSeq" id="WP_019820972.1">
    <property type="nucleotide sequence ID" value="NZ_AJZD02000101.1"/>
</dbReference>
<gene>
    <name evidence="1" type="ORF">A142_19595</name>
</gene>
<organism evidence="1 2">
    <name type="scientific">Vibrio splendidus 12E03</name>
    <dbReference type="NCBI Taxonomy" id="1191305"/>
    <lineage>
        <taxon>Bacteria</taxon>
        <taxon>Pseudomonadati</taxon>
        <taxon>Pseudomonadota</taxon>
        <taxon>Gammaproteobacteria</taxon>
        <taxon>Vibrionales</taxon>
        <taxon>Vibrionaceae</taxon>
        <taxon>Vibrio</taxon>
    </lineage>
</organism>